<evidence type="ECO:0000313" key="6">
    <source>
        <dbReference type="EMBL" id="MEP0863295.1"/>
    </source>
</evidence>
<comment type="function">
    <text evidence="5">Catalyzes the methylation of C-1 in cobalt-precorrin-5B to form cobalt-precorrin-6A.</text>
</comment>
<dbReference type="GO" id="GO:0008168">
    <property type="term" value="F:methyltransferase activity"/>
    <property type="evidence" value="ECO:0007669"/>
    <property type="project" value="UniProtKB-KW"/>
</dbReference>
<keyword evidence="2 5" id="KW-0489">Methyltransferase</keyword>
<dbReference type="GO" id="GO:0032259">
    <property type="term" value="P:methylation"/>
    <property type="evidence" value="ECO:0007669"/>
    <property type="project" value="UniProtKB-KW"/>
</dbReference>
<dbReference type="Proteomes" id="UP001442494">
    <property type="component" value="Unassembled WGS sequence"/>
</dbReference>
<organism evidence="6 7">
    <name type="scientific">Funiculus sociatus GB2-A5</name>
    <dbReference type="NCBI Taxonomy" id="2933946"/>
    <lineage>
        <taxon>Bacteria</taxon>
        <taxon>Bacillati</taxon>
        <taxon>Cyanobacteriota</taxon>
        <taxon>Cyanophyceae</taxon>
        <taxon>Coleofasciculales</taxon>
        <taxon>Coleofasciculaceae</taxon>
        <taxon>Funiculus</taxon>
    </lineage>
</organism>
<evidence type="ECO:0000256" key="4">
    <source>
        <dbReference type="ARBA" id="ARBA00022691"/>
    </source>
</evidence>
<keyword evidence="1 5" id="KW-0169">Cobalamin biosynthesis</keyword>
<evidence type="ECO:0000313" key="7">
    <source>
        <dbReference type="Proteomes" id="UP001442494"/>
    </source>
</evidence>
<dbReference type="Pfam" id="PF01888">
    <property type="entry name" value="CbiD"/>
    <property type="match status" value="1"/>
</dbReference>
<dbReference type="InterPro" id="IPR002748">
    <property type="entry name" value="CbiD"/>
</dbReference>
<protein>
    <recommendedName>
        <fullName evidence="5">Cobalt-precorrin-5B C(1)-methyltransferase</fullName>
        <ecNumber evidence="5">2.1.1.195</ecNumber>
    </recommendedName>
    <alternativeName>
        <fullName evidence="5">Cobalt-precorrin-6A synthase</fullName>
    </alternativeName>
</protein>
<evidence type="ECO:0000256" key="1">
    <source>
        <dbReference type="ARBA" id="ARBA00022573"/>
    </source>
</evidence>
<accession>A0ABV0JIM3</accession>
<evidence type="ECO:0000256" key="2">
    <source>
        <dbReference type="ARBA" id="ARBA00022603"/>
    </source>
</evidence>
<dbReference type="HAMAP" id="MF_00787">
    <property type="entry name" value="CbiD"/>
    <property type="match status" value="1"/>
</dbReference>
<dbReference type="RefSeq" id="WP_190420421.1">
    <property type="nucleotide sequence ID" value="NZ_JAMPKK010000003.1"/>
</dbReference>
<reference evidence="6 7" key="1">
    <citation type="submission" date="2022-04" db="EMBL/GenBank/DDBJ databases">
        <title>Positive selection, recombination, and allopatry shape intraspecific diversity of widespread and dominant cyanobacteria.</title>
        <authorList>
            <person name="Wei J."/>
            <person name="Shu W."/>
            <person name="Hu C."/>
        </authorList>
    </citation>
    <scope>NUCLEOTIDE SEQUENCE [LARGE SCALE GENOMIC DNA]</scope>
    <source>
        <strain evidence="6 7">GB2-A5</strain>
    </source>
</reference>
<sequence length="396" mass="43157">MTSTPPRFGYTLPVFACAAAIAALRWLRQEQLEINAVSVDLIEPADTVEIPIEQVAKIGEGMALAITTSDPGDNLDLTRNTPIWVLVEWLEEDKRQSPFLNGVAKGEQSVHSSLQTPHSSIRIKGGEGIGRMVNAGDKPAIYAYAQRLLQENLQRLLSPEEKIQVTIILPFGRSLAQRTSNAAFGVVDGLSLLGTTGISQPLSATGQLEAFREELQHKAHFDCLVFCVGENGLDLARQLGIHPDRMVKTANWLGPMLVEAGLQQVKSILLFGYHGKLIKLAGGIFHTHHHLADGRMEILTAHCAKLGLPTAALQAIFQSATAEDALFYLRQLDDANGGAIADQVYSSLSEAIDTRSQAYIRTMIDTQVTVGSLLFDRDRRIIVKSQNGAALLYQVC</sequence>
<dbReference type="NCBIfam" id="TIGR00312">
    <property type="entry name" value="cbiD"/>
    <property type="match status" value="1"/>
</dbReference>
<comment type="caution">
    <text evidence="6">The sequence shown here is derived from an EMBL/GenBank/DDBJ whole genome shotgun (WGS) entry which is preliminary data.</text>
</comment>
<dbReference type="PANTHER" id="PTHR35863:SF1">
    <property type="entry name" value="COBALT-PRECORRIN-5B C(1)-METHYLTRANSFERASE"/>
    <property type="match status" value="1"/>
</dbReference>
<comment type="pathway">
    <text evidence="5">Cofactor biosynthesis; adenosylcobalamin biosynthesis; cob(II)yrinate a,c-diamide from sirohydrochlorin (anaerobic route): step 6/10.</text>
</comment>
<evidence type="ECO:0000256" key="3">
    <source>
        <dbReference type="ARBA" id="ARBA00022679"/>
    </source>
</evidence>
<dbReference type="Gene3D" id="3.30.2110.10">
    <property type="entry name" value="CbiD-like"/>
    <property type="match status" value="1"/>
</dbReference>
<dbReference type="SUPFAM" id="SSF111342">
    <property type="entry name" value="CbiD-like"/>
    <property type="match status" value="1"/>
</dbReference>
<comment type="catalytic activity">
    <reaction evidence="5">
        <text>Co-precorrin-5B + S-adenosyl-L-methionine = Co-precorrin-6A + S-adenosyl-L-homocysteine</text>
        <dbReference type="Rhea" id="RHEA:26285"/>
        <dbReference type="ChEBI" id="CHEBI:57856"/>
        <dbReference type="ChEBI" id="CHEBI:59789"/>
        <dbReference type="ChEBI" id="CHEBI:60063"/>
        <dbReference type="ChEBI" id="CHEBI:60064"/>
        <dbReference type="EC" id="2.1.1.195"/>
    </reaction>
</comment>
<dbReference type="PANTHER" id="PTHR35863">
    <property type="entry name" value="COBALT-PRECORRIN-5B C(1)-METHYLTRANSFERASE"/>
    <property type="match status" value="1"/>
</dbReference>
<comment type="similarity">
    <text evidence="5">Belongs to the CbiD family.</text>
</comment>
<dbReference type="EC" id="2.1.1.195" evidence="5"/>
<proteinExistence type="inferred from homology"/>
<keyword evidence="3 5" id="KW-0808">Transferase</keyword>
<keyword evidence="7" id="KW-1185">Reference proteome</keyword>
<dbReference type="InterPro" id="IPR036074">
    <property type="entry name" value="CbiD_sf"/>
</dbReference>
<dbReference type="EMBL" id="JAMPKK010000003">
    <property type="protein sequence ID" value="MEP0863295.1"/>
    <property type="molecule type" value="Genomic_DNA"/>
</dbReference>
<evidence type="ECO:0000256" key="5">
    <source>
        <dbReference type="HAMAP-Rule" id="MF_00787"/>
    </source>
</evidence>
<name>A0ABV0JIM3_9CYAN</name>
<keyword evidence="4 5" id="KW-0949">S-adenosyl-L-methionine</keyword>
<dbReference type="PIRSF" id="PIRSF026782">
    <property type="entry name" value="CbiD"/>
    <property type="match status" value="1"/>
</dbReference>
<gene>
    <name evidence="5 6" type="primary">cbiD</name>
    <name evidence="6" type="ORF">NDI37_02295</name>
</gene>